<dbReference type="Proteomes" id="UP001596422">
    <property type="component" value="Unassembled WGS sequence"/>
</dbReference>
<proteinExistence type="predicted"/>
<feature type="coiled-coil region" evidence="1">
    <location>
        <begin position="147"/>
        <end position="236"/>
    </location>
</feature>
<evidence type="ECO:0008006" key="4">
    <source>
        <dbReference type="Google" id="ProtNLM"/>
    </source>
</evidence>
<dbReference type="EMBL" id="JBHSWE010000001">
    <property type="protein sequence ID" value="MFC6671825.1"/>
    <property type="molecule type" value="Genomic_DNA"/>
</dbReference>
<comment type="caution">
    <text evidence="2">The sequence shown here is derived from an EMBL/GenBank/DDBJ whole genome shotgun (WGS) entry which is preliminary data.</text>
</comment>
<reference evidence="3" key="1">
    <citation type="journal article" date="2019" name="Int. J. Syst. Evol. Microbiol.">
        <title>The Global Catalogue of Microorganisms (GCM) 10K type strain sequencing project: providing services to taxonomists for standard genome sequencing and annotation.</title>
        <authorList>
            <consortium name="The Broad Institute Genomics Platform"/>
            <consortium name="The Broad Institute Genome Sequencing Center for Infectious Disease"/>
            <person name="Wu L."/>
            <person name="Ma J."/>
        </authorList>
    </citation>
    <scope>NUCLEOTIDE SEQUENCE [LARGE SCALE GENOMIC DNA]</scope>
    <source>
        <strain evidence="3">NBRC 111756</strain>
    </source>
</reference>
<gene>
    <name evidence="2" type="ORF">ACFQDL_18470</name>
</gene>
<evidence type="ECO:0000256" key="1">
    <source>
        <dbReference type="SAM" id="Coils"/>
    </source>
</evidence>
<sequence length="237" mass="27551">MAFDLEKFNNDWFFWLARVKEGTATKKETIDLLNGSDPIPDEVRPILASIISGEITFKNGLHKRPYETRRNAALWAKDLQTQLEDQPKLASRKKLRGEDSNRDLLLEAIAARFGCSQRTLERWISEQEKMDRESSEQLGIARSSAQLQDAAYRMADIDQRLSDLQERMQDQPVTEDDERQFALLMNAKLDELDRQIEEHDEAFAKLPKSLQKNPSYQESRQELVEAKKRIEALRKSQ</sequence>
<evidence type="ECO:0000313" key="2">
    <source>
        <dbReference type="EMBL" id="MFC6671825.1"/>
    </source>
</evidence>
<evidence type="ECO:0000313" key="3">
    <source>
        <dbReference type="Proteomes" id="UP001596422"/>
    </source>
</evidence>
<name>A0ABW2A2U5_9GAMM</name>
<accession>A0ABW2A2U5</accession>
<protein>
    <recommendedName>
        <fullName evidence="4">KfrA N-terminal DNA-binding domain-containing protein</fullName>
    </recommendedName>
</protein>
<dbReference type="RefSeq" id="WP_379910313.1">
    <property type="nucleotide sequence ID" value="NZ_JBHSWE010000001.1"/>
</dbReference>
<keyword evidence="3" id="KW-1185">Reference proteome</keyword>
<organism evidence="2 3">
    <name type="scientific">Marinobacterium aestuariivivens</name>
    <dbReference type="NCBI Taxonomy" id="1698799"/>
    <lineage>
        <taxon>Bacteria</taxon>
        <taxon>Pseudomonadati</taxon>
        <taxon>Pseudomonadota</taxon>
        <taxon>Gammaproteobacteria</taxon>
        <taxon>Oceanospirillales</taxon>
        <taxon>Oceanospirillaceae</taxon>
        <taxon>Marinobacterium</taxon>
    </lineage>
</organism>
<keyword evidence="1" id="KW-0175">Coiled coil</keyword>